<dbReference type="PANTHER" id="PTHR33935:SF22">
    <property type="entry name" value="OS10G0149400 PROTEIN"/>
    <property type="match status" value="1"/>
</dbReference>
<dbReference type="Proteomes" id="UP001419268">
    <property type="component" value="Unassembled WGS sequence"/>
</dbReference>
<dbReference type="PANTHER" id="PTHR33935">
    <property type="entry name" value="OS10G0148100 PROTEIN"/>
    <property type="match status" value="1"/>
</dbReference>
<organism evidence="3 4">
    <name type="scientific">Stephania cephalantha</name>
    <dbReference type="NCBI Taxonomy" id="152367"/>
    <lineage>
        <taxon>Eukaryota</taxon>
        <taxon>Viridiplantae</taxon>
        <taxon>Streptophyta</taxon>
        <taxon>Embryophyta</taxon>
        <taxon>Tracheophyta</taxon>
        <taxon>Spermatophyta</taxon>
        <taxon>Magnoliopsida</taxon>
        <taxon>Ranunculales</taxon>
        <taxon>Menispermaceae</taxon>
        <taxon>Menispermoideae</taxon>
        <taxon>Cissampelideae</taxon>
        <taxon>Stephania</taxon>
    </lineage>
</organism>
<sequence>MELQRLAFFGTLLLILGFCHCSDKSVEVNGLVECSECSLNNIESVEVLSGHQILISCKVDDEQFETRGIGEVKDGKFKVALPNDIVDNNGQLREECFAQLKSILSDITCPSFDDELEASKVVTTQSIENGKHILGTKGKLDLSPNVCNSAFLVHYFLKHPIIKKHYKKYHHHIPIIHKKRIPYHKPIPKIPFHKPIPKQFTKHRQIANMGVHGNGSGRRATAEAGRQRRRQAASGRGSALNHYGEASSRQRSNDRRDTDHGGRRTADLTCAGREMDAEAVAGEKKTKGEVKEMDGGLKLGFCSSKNVTSGHDFNGNRDQNPRSDVAVTWQQMC</sequence>
<name>A0AAP0EED1_9MAGN</name>
<proteinExistence type="predicted"/>
<comment type="caution">
    <text evidence="3">The sequence shown here is derived from an EMBL/GenBank/DDBJ whole genome shotgun (WGS) entry which is preliminary data.</text>
</comment>
<accession>A0AAP0EED1</accession>
<feature type="region of interest" description="Disordered" evidence="1">
    <location>
        <begin position="209"/>
        <end position="270"/>
    </location>
</feature>
<feature type="chain" id="PRO_5042931336" evidence="2">
    <location>
        <begin position="22"/>
        <end position="333"/>
    </location>
</feature>
<reference evidence="3 4" key="1">
    <citation type="submission" date="2024-01" db="EMBL/GenBank/DDBJ databases">
        <title>Genome assemblies of Stephania.</title>
        <authorList>
            <person name="Yang L."/>
        </authorList>
    </citation>
    <scope>NUCLEOTIDE SEQUENCE [LARGE SCALE GENOMIC DNA]</scope>
    <source>
        <strain evidence="3">JXDWG</strain>
        <tissue evidence="3">Leaf</tissue>
    </source>
</reference>
<evidence type="ECO:0000313" key="3">
    <source>
        <dbReference type="EMBL" id="KAK9089493.1"/>
    </source>
</evidence>
<dbReference type="EMBL" id="JBBNAG010000012">
    <property type="protein sequence ID" value="KAK9089493.1"/>
    <property type="molecule type" value="Genomic_DNA"/>
</dbReference>
<keyword evidence="4" id="KW-1185">Reference proteome</keyword>
<evidence type="ECO:0000256" key="2">
    <source>
        <dbReference type="SAM" id="SignalP"/>
    </source>
</evidence>
<evidence type="ECO:0000256" key="1">
    <source>
        <dbReference type="SAM" id="MobiDB-lite"/>
    </source>
</evidence>
<keyword evidence="2" id="KW-0732">Signal</keyword>
<dbReference type="AlphaFoldDB" id="A0AAP0EED1"/>
<feature type="signal peptide" evidence="2">
    <location>
        <begin position="1"/>
        <end position="21"/>
    </location>
</feature>
<dbReference type="Pfam" id="PF01190">
    <property type="entry name" value="Pollen_Ole_e_1"/>
    <property type="match status" value="1"/>
</dbReference>
<gene>
    <name evidence="3" type="ORF">Scep_028575</name>
</gene>
<feature type="compositionally biased region" description="Basic and acidic residues" evidence="1">
    <location>
        <begin position="251"/>
        <end position="266"/>
    </location>
</feature>
<evidence type="ECO:0000313" key="4">
    <source>
        <dbReference type="Proteomes" id="UP001419268"/>
    </source>
</evidence>
<protein>
    <submittedName>
        <fullName evidence="3">Uncharacterized protein</fullName>
    </submittedName>
</protein>